<dbReference type="Proteomes" id="UP000277580">
    <property type="component" value="Unassembled WGS sequence"/>
</dbReference>
<accession>A0A3N4KFW8</accession>
<protein>
    <submittedName>
        <fullName evidence="1">Uncharacterized protein</fullName>
    </submittedName>
</protein>
<proteinExistence type="predicted"/>
<keyword evidence="2" id="KW-1185">Reference proteome</keyword>
<dbReference type="InParanoid" id="A0A3N4KFW8"/>
<dbReference type="OrthoDB" id="5355526at2759"/>
<name>A0A3N4KFW8_9PEZI</name>
<dbReference type="EMBL" id="ML119166">
    <property type="protein sequence ID" value="RPB08249.1"/>
    <property type="molecule type" value="Genomic_DNA"/>
</dbReference>
<feature type="non-terminal residue" evidence="1">
    <location>
        <position position="50"/>
    </location>
</feature>
<sequence length="50" mass="5642">MCMRVVERYAVCKCVYFTHGVDQCGAYGRRGHMVQDRVVLVGHTCPAHSN</sequence>
<reference evidence="1 2" key="1">
    <citation type="journal article" date="2018" name="Nat. Ecol. Evol.">
        <title>Pezizomycetes genomes reveal the molecular basis of ectomycorrhizal truffle lifestyle.</title>
        <authorList>
            <person name="Murat C."/>
            <person name="Payen T."/>
            <person name="Noel B."/>
            <person name="Kuo A."/>
            <person name="Morin E."/>
            <person name="Chen J."/>
            <person name="Kohler A."/>
            <person name="Krizsan K."/>
            <person name="Balestrini R."/>
            <person name="Da Silva C."/>
            <person name="Montanini B."/>
            <person name="Hainaut M."/>
            <person name="Levati E."/>
            <person name="Barry K.W."/>
            <person name="Belfiori B."/>
            <person name="Cichocki N."/>
            <person name="Clum A."/>
            <person name="Dockter R.B."/>
            <person name="Fauchery L."/>
            <person name="Guy J."/>
            <person name="Iotti M."/>
            <person name="Le Tacon F."/>
            <person name="Lindquist E.A."/>
            <person name="Lipzen A."/>
            <person name="Malagnac F."/>
            <person name="Mello A."/>
            <person name="Molinier V."/>
            <person name="Miyauchi S."/>
            <person name="Poulain J."/>
            <person name="Riccioni C."/>
            <person name="Rubini A."/>
            <person name="Sitrit Y."/>
            <person name="Splivallo R."/>
            <person name="Traeger S."/>
            <person name="Wang M."/>
            <person name="Zifcakova L."/>
            <person name="Wipf D."/>
            <person name="Zambonelli A."/>
            <person name="Paolocci F."/>
            <person name="Nowrousian M."/>
            <person name="Ottonello S."/>
            <person name="Baldrian P."/>
            <person name="Spatafora J.W."/>
            <person name="Henrissat B."/>
            <person name="Nagy L.G."/>
            <person name="Aury J.M."/>
            <person name="Wincker P."/>
            <person name="Grigoriev I.V."/>
            <person name="Bonfante P."/>
            <person name="Martin F.M."/>
        </authorList>
    </citation>
    <scope>NUCLEOTIDE SEQUENCE [LARGE SCALE GENOMIC DNA]</scope>
    <source>
        <strain evidence="1 2">CCBAS932</strain>
    </source>
</reference>
<evidence type="ECO:0000313" key="1">
    <source>
        <dbReference type="EMBL" id="RPB08249.1"/>
    </source>
</evidence>
<evidence type="ECO:0000313" key="2">
    <source>
        <dbReference type="Proteomes" id="UP000277580"/>
    </source>
</evidence>
<organism evidence="1 2">
    <name type="scientific">Morchella conica CCBAS932</name>
    <dbReference type="NCBI Taxonomy" id="1392247"/>
    <lineage>
        <taxon>Eukaryota</taxon>
        <taxon>Fungi</taxon>
        <taxon>Dikarya</taxon>
        <taxon>Ascomycota</taxon>
        <taxon>Pezizomycotina</taxon>
        <taxon>Pezizomycetes</taxon>
        <taxon>Pezizales</taxon>
        <taxon>Morchellaceae</taxon>
        <taxon>Morchella</taxon>
    </lineage>
</organism>
<dbReference type="AlphaFoldDB" id="A0A3N4KFW8"/>
<gene>
    <name evidence="1" type="ORF">P167DRAFT_467862</name>
</gene>